<gene>
    <name evidence="2" type="ORF">AAE021_00790</name>
</gene>
<name>A0ABZ2ZYB3_9MICC</name>
<proteinExistence type="predicted"/>
<feature type="transmembrane region" description="Helical" evidence="1">
    <location>
        <begin position="245"/>
        <end position="263"/>
    </location>
</feature>
<feature type="transmembrane region" description="Helical" evidence="1">
    <location>
        <begin position="124"/>
        <end position="150"/>
    </location>
</feature>
<feature type="transmembrane region" description="Helical" evidence="1">
    <location>
        <begin position="21"/>
        <end position="44"/>
    </location>
</feature>
<feature type="transmembrane region" description="Helical" evidence="1">
    <location>
        <begin position="220"/>
        <end position="239"/>
    </location>
</feature>
<feature type="transmembrane region" description="Helical" evidence="1">
    <location>
        <begin position="162"/>
        <end position="182"/>
    </location>
</feature>
<keyword evidence="1" id="KW-0812">Transmembrane</keyword>
<keyword evidence="3" id="KW-1185">Reference proteome</keyword>
<keyword evidence="1" id="KW-0472">Membrane</keyword>
<dbReference type="EMBL" id="CP151657">
    <property type="protein sequence ID" value="WZP16160.1"/>
    <property type="molecule type" value="Genomic_DNA"/>
</dbReference>
<reference evidence="2 3" key="1">
    <citation type="submission" date="2024-04" db="EMBL/GenBank/DDBJ databases">
        <title>Arthrobacter sp. from Plains bison fecal sample.</title>
        <authorList>
            <person name="Ruzzini A."/>
        </authorList>
    </citation>
    <scope>NUCLEOTIDE SEQUENCE [LARGE SCALE GENOMIC DNA]</scope>
    <source>
        <strain evidence="2 3">EINP1</strain>
    </source>
</reference>
<feature type="transmembrane region" description="Helical" evidence="1">
    <location>
        <begin position="75"/>
        <end position="94"/>
    </location>
</feature>
<evidence type="ECO:0000256" key="1">
    <source>
        <dbReference type="SAM" id="Phobius"/>
    </source>
</evidence>
<protein>
    <submittedName>
        <fullName evidence="2">Uncharacterized protein</fullName>
    </submittedName>
</protein>
<keyword evidence="1" id="KW-1133">Transmembrane helix</keyword>
<dbReference type="RefSeq" id="WP_342023807.1">
    <property type="nucleotide sequence ID" value="NZ_CP151657.1"/>
</dbReference>
<sequence length="280" mass="30052">MADTKRNKRVKSRTLKVVMGFGLALAVLGLAVLVQNLVFFSHIYDLETWEKDVTVPGGLFALSPSQISQLALLDAVPGGLFLISFCLICSARVLRGKVGTVDTRGLEGGSVVSLNTYLTPRAHLAWLGVAAAFWFALIPLPVFLALGGGWPATVRDLPQDHVWVNLALYGGLAAAAAGTLMVSHLKKQHYLALEAADNLRPNEPQRGIWRWITFRWRFDLWLGAVGGAAIGGSLIALPFNAVAGFVVSLVIGVVLMVAAVLLARQYWRAGLPLGLAESFA</sequence>
<dbReference type="Proteomes" id="UP001448858">
    <property type="component" value="Chromosome"/>
</dbReference>
<organism evidence="2 3">
    <name type="scientific">Arthrobacter citreus</name>
    <dbReference type="NCBI Taxonomy" id="1670"/>
    <lineage>
        <taxon>Bacteria</taxon>
        <taxon>Bacillati</taxon>
        <taxon>Actinomycetota</taxon>
        <taxon>Actinomycetes</taxon>
        <taxon>Micrococcales</taxon>
        <taxon>Micrococcaceae</taxon>
        <taxon>Arthrobacter</taxon>
    </lineage>
</organism>
<evidence type="ECO:0000313" key="2">
    <source>
        <dbReference type="EMBL" id="WZP16160.1"/>
    </source>
</evidence>
<accession>A0ABZ2ZYB3</accession>
<evidence type="ECO:0000313" key="3">
    <source>
        <dbReference type="Proteomes" id="UP001448858"/>
    </source>
</evidence>